<dbReference type="SUPFAM" id="SSF52540">
    <property type="entry name" value="P-loop containing nucleoside triphosphate hydrolases"/>
    <property type="match status" value="1"/>
</dbReference>
<evidence type="ECO:0000256" key="2">
    <source>
        <dbReference type="ARBA" id="ARBA00022540"/>
    </source>
</evidence>
<dbReference type="InterPro" id="IPR000178">
    <property type="entry name" value="TF_IF2_bacterial-like"/>
</dbReference>
<dbReference type="PROSITE" id="PS01176">
    <property type="entry name" value="IF2"/>
    <property type="match status" value="1"/>
</dbReference>
<gene>
    <name evidence="9" type="primary">infB</name>
    <name evidence="9" type="ORF">JFC0074_125</name>
</gene>
<dbReference type="GO" id="GO:0005525">
    <property type="term" value="F:GTP binding"/>
    <property type="evidence" value="ECO:0007669"/>
    <property type="project" value="UniProtKB-KW"/>
</dbReference>
<dbReference type="Gene3D" id="3.40.50.10050">
    <property type="entry name" value="Translation initiation factor IF- 2, domain 3"/>
    <property type="match status" value="1"/>
</dbReference>
<dbReference type="FunFam" id="3.40.50.300:FF:000019">
    <property type="entry name" value="Translation initiation factor IF-2"/>
    <property type="match status" value="1"/>
</dbReference>
<dbReference type="GO" id="GO:0003743">
    <property type="term" value="F:translation initiation factor activity"/>
    <property type="evidence" value="ECO:0007669"/>
    <property type="project" value="UniProtKB-KW"/>
</dbReference>
<evidence type="ECO:0000256" key="3">
    <source>
        <dbReference type="ARBA" id="ARBA00022741"/>
    </source>
</evidence>
<dbReference type="GO" id="GO:0005737">
    <property type="term" value="C:cytoplasm"/>
    <property type="evidence" value="ECO:0007669"/>
    <property type="project" value="TreeGrafter"/>
</dbReference>
<dbReference type="Pfam" id="PF00009">
    <property type="entry name" value="GTP_EFTU"/>
    <property type="match status" value="1"/>
</dbReference>
<dbReference type="AlphaFoldDB" id="A0A1G4NSV3"/>
<dbReference type="RefSeq" id="YP_009313508.1">
    <property type="nucleotide sequence ID" value="NC_031657.1"/>
</dbReference>
<dbReference type="Pfam" id="PF22042">
    <property type="entry name" value="EF-G_D2"/>
    <property type="match status" value="1"/>
</dbReference>
<dbReference type="InterPro" id="IPR000795">
    <property type="entry name" value="T_Tr_GTP-bd_dom"/>
</dbReference>
<dbReference type="NCBIfam" id="TIGR00231">
    <property type="entry name" value="small_GTP"/>
    <property type="match status" value="1"/>
</dbReference>
<sequence>MCDCLRLENPKVIYIQNNQVKLPQTVTNVSSLNNMKVIVEEVANVISIRSEKKNKNYPKTIDLLDSKKNKVKNRKKLRAQISINEEDELVTQYSQLSAQDSNLPLSQVRGSKKHIFKQNSNLKQKLKNLENSNAIISDATNEKIQKPNKILVDSPVSIQELAEMLLIPPAEIIKSLFLQGISITMNDVIDIEMIKSVAETYGVEVILGKASIMTSYKQKIVNNNPNEQNLQNRDPIISIFGHVDHGKTTLLETIRKTKKAQVESGGITQAIVAYKVPVKFDSFTNIICLDTPGHEAFSDMRIRGVQVTDIAILVVAADDGLQSQTIESINHLKKNLVPFIVTINKIDSKGANISKIRSELASLDIVDQEYGGTIPIIEISALLKLNIEKLLKAIEVMALKLNLIADYTAPGSGTVLDAFLDKQQGPIANLLVQNGQVRVGDYIKIDNMISKIRSIADPIDNKLTIGEPSSIIRISGLDAIPIAGKVFYIINNQKEAKRQYIEKHKNKDKNLRNYKKLNTNIIFETSGLSNRKTAEKIINIILKTDSDGTINAILNTFNSIPQQKIQLNIVSAGVGEITINDVDLAIISKSVIVGFNNIIGTSSQQMAVKNNIIIKNFSVIYDLVDYIKQVMLDLVDIEYNENIIGYAIVKDVFSLSKGSVAGCYVNQGKLKRKSYIRVKRNQELIYNGQLTSLKRIKENVEEVNVNNECGVLCNDFNLWEKEDIIEAYELVPMEKTLEIFSPKK</sequence>
<evidence type="ECO:0000313" key="9">
    <source>
        <dbReference type="EMBL" id="SCW21762.1"/>
    </source>
</evidence>
<keyword evidence="3" id="KW-0547">Nucleotide-binding</keyword>
<dbReference type="InterPro" id="IPR005225">
    <property type="entry name" value="Small_GTP-bd"/>
</dbReference>
<dbReference type="GO" id="GO:0003924">
    <property type="term" value="F:GTPase activity"/>
    <property type="evidence" value="ECO:0007669"/>
    <property type="project" value="InterPro"/>
</dbReference>
<dbReference type="Gene3D" id="3.40.50.300">
    <property type="entry name" value="P-loop containing nucleotide triphosphate hydrolases"/>
    <property type="match status" value="1"/>
</dbReference>
<keyword evidence="9" id="KW-0934">Plastid</keyword>
<dbReference type="Gene3D" id="2.40.30.10">
    <property type="entry name" value="Translation factors"/>
    <property type="match status" value="2"/>
</dbReference>
<dbReference type="PROSITE" id="PS51722">
    <property type="entry name" value="G_TR_2"/>
    <property type="match status" value="1"/>
</dbReference>
<keyword evidence="9" id="KW-0150">Chloroplast</keyword>
<dbReference type="InterPro" id="IPR006847">
    <property type="entry name" value="IF2_N"/>
</dbReference>
<dbReference type="SUPFAM" id="SSF52156">
    <property type="entry name" value="Initiation factor IF2/eIF5b, domain 3"/>
    <property type="match status" value="1"/>
</dbReference>
<evidence type="ECO:0000256" key="4">
    <source>
        <dbReference type="ARBA" id="ARBA00022917"/>
    </source>
</evidence>
<dbReference type="InterPro" id="IPR009000">
    <property type="entry name" value="Transl_B-barrel_sf"/>
</dbReference>
<name>A0A1G4NSV3_9FLOR</name>
<dbReference type="InterPro" id="IPR015760">
    <property type="entry name" value="TIF_IF2"/>
</dbReference>
<dbReference type="CDD" id="cd03692">
    <property type="entry name" value="mtIF2_IVc"/>
    <property type="match status" value="1"/>
</dbReference>
<dbReference type="GeneID" id="29998862"/>
<feature type="domain" description="Tr-type G" evidence="8">
    <location>
        <begin position="232"/>
        <end position="402"/>
    </location>
</feature>
<dbReference type="InterPro" id="IPR027417">
    <property type="entry name" value="P-loop_NTPase"/>
</dbReference>
<dbReference type="FunFam" id="2.40.30.10:FF:000008">
    <property type="entry name" value="Translation initiation factor IF-2"/>
    <property type="match status" value="1"/>
</dbReference>
<dbReference type="InterPro" id="IPR053905">
    <property type="entry name" value="EF-G-like_DII"/>
</dbReference>
<organism evidence="9">
    <name type="scientific">Galaxaura rugosa</name>
    <dbReference type="NCBI Taxonomy" id="268570"/>
    <lineage>
        <taxon>Eukaryota</taxon>
        <taxon>Rhodophyta</taxon>
        <taxon>Florideophyceae</taxon>
        <taxon>Nemaliophycidae</taxon>
        <taxon>Nemaliales</taxon>
        <taxon>Galaxauraceae</taxon>
        <taxon>Galaxaura</taxon>
    </lineage>
</organism>
<dbReference type="EMBL" id="LT622865">
    <property type="protein sequence ID" value="SCW21762.1"/>
    <property type="molecule type" value="Genomic_DNA"/>
</dbReference>
<proteinExistence type="inferred from homology"/>
<dbReference type="CDD" id="cd01887">
    <property type="entry name" value="IF2_eIF5B"/>
    <property type="match status" value="1"/>
</dbReference>
<evidence type="ECO:0000256" key="1">
    <source>
        <dbReference type="ARBA" id="ARBA00007733"/>
    </source>
</evidence>
<keyword evidence="4" id="KW-0648">Protein biosynthesis</keyword>
<keyword evidence="2 9" id="KW-0396">Initiation factor</keyword>
<comment type="similarity">
    <text evidence="1">Belongs to the TRAFAC class translation factor GTPase superfamily. Classic translation factor GTPase family. IF-2 subfamily.</text>
</comment>
<evidence type="ECO:0000259" key="8">
    <source>
        <dbReference type="PROSITE" id="PS51722"/>
    </source>
</evidence>
<dbReference type="NCBIfam" id="TIGR00487">
    <property type="entry name" value="IF-2"/>
    <property type="match status" value="1"/>
</dbReference>
<geneLocation type="chloroplast" evidence="9"/>
<keyword evidence="7" id="KW-0175">Coiled coil</keyword>
<dbReference type="FunFam" id="3.40.50.10050:FF:000001">
    <property type="entry name" value="Translation initiation factor IF-2"/>
    <property type="match status" value="1"/>
</dbReference>
<dbReference type="SUPFAM" id="SSF50447">
    <property type="entry name" value="Translation proteins"/>
    <property type="match status" value="2"/>
</dbReference>
<feature type="coiled-coil region" evidence="7">
    <location>
        <begin position="112"/>
        <end position="142"/>
    </location>
</feature>
<dbReference type="InterPro" id="IPR023115">
    <property type="entry name" value="TIF_IF2_dom3"/>
</dbReference>
<evidence type="ECO:0000256" key="5">
    <source>
        <dbReference type="ARBA" id="ARBA00023134"/>
    </source>
</evidence>
<protein>
    <recommendedName>
        <fullName evidence="6">Translation initiation factor IF-2, chloroplastic</fullName>
    </recommendedName>
</protein>
<evidence type="ECO:0000256" key="7">
    <source>
        <dbReference type="SAM" id="Coils"/>
    </source>
</evidence>
<dbReference type="PRINTS" id="PR00315">
    <property type="entry name" value="ELONGATNFCT"/>
</dbReference>
<dbReference type="Pfam" id="PF04760">
    <property type="entry name" value="IF2_N"/>
    <property type="match status" value="1"/>
</dbReference>
<reference evidence="9" key="1">
    <citation type="submission" date="2016-10" db="EMBL/GenBank/DDBJ databases">
        <title>Chloroplast genomes as a tool to resolve red algal phylogenies: a case study in the Nemaliales.</title>
        <authorList>
            <person name="Costa J.F."/>
            <person name="Lin S.M."/>
            <person name="Macaya E.C."/>
            <person name="Fernandez-Garcia C."/>
            <person name="Verbruggen H."/>
        </authorList>
    </citation>
    <scope>NUCLEOTIDE SEQUENCE</scope>
    <source>
        <strain evidence="9">JFC0074</strain>
    </source>
</reference>
<evidence type="ECO:0000256" key="6">
    <source>
        <dbReference type="ARBA" id="ARBA00044105"/>
    </source>
</evidence>
<dbReference type="InterPro" id="IPR036925">
    <property type="entry name" value="TIF_IF2_dom3_sf"/>
</dbReference>
<reference evidence="9" key="2">
    <citation type="submission" date="2016-10" db="EMBL/GenBank/DDBJ databases">
        <authorList>
            <person name="de Groot N.N."/>
        </authorList>
    </citation>
    <scope>NUCLEOTIDE SEQUENCE</scope>
    <source>
        <strain evidence="9">JFC0074</strain>
    </source>
</reference>
<dbReference type="Pfam" id="PF11987">
    <property type="entry name" value="IF-2"/>
    <property type="match status" value="1"/>
</dbReference>
<dbReference type="PANTHER" id="PTHR43381:SF5">
    <property type="entry name" value="TR-TYPE G DOMAIN-CONTAINING PROTEIN"/>
    <property type="match status" value="1"/>
</dbReference>
<keyword evidence="5" id="KW-0342">GTP-binding</keyword>
<accession>A0A1G4NSV3</accession>
<dbReference type="PANTHER" id="PTHR43381">
    <property type="entry name" value="TRANSLATION INITIATION FACTOR IF-2-RELATED"/>
    <property type="match status" value="1"/>
</dbReference>